<evidence type="ECO:0000256" key="2">
    <source>
        <dbReference type="ARBA" id="ARBA00023136"/>
    </source>
</evidence>
<reference evidence="5 7" key="3">
    <citation type="submission" date="2018-03" db="EMBL/GenBank/DDBJ databases">
        <title>Genomic Encyclopedia of Archaeal and Bacterial Type Strains, Phase II (KMG-II): from individual species to whole genera.</title>
        <authorList>
            <person name="Goeker M."/>
        </authorList>
    </citation>
    <scope>NUCLEOTIDE SEQUENCE [LARGE SCALE GENOMIC DNA]</scope>
    <source>
        <strain evidence="5 7">DSM 25227</strain>
    </source>
</reference>
<protein>
    <submittedName>
        <fullName evidence="5">Outer membrane protein assembly factor BamE (Lipoprotein component of BamABCDE complex)</fullName>
    </submittedName>
    <submittedName>
        <fullName evidence="6">Outer membrane protein assembly factor BamE, lipoprotein component of the BamABCDE complex</fullName>
    </submittedName>
</protein>
<reference evidence="6" key="1">
    <citation type="submission" date="2016-10" db="EMBL/GenBank/DDBJ databases">
        <authorList>
            <person name="Cai Z."/>
        </authorList>
    </citation>
    <scope>NUCLEOTIDE SEQUENCE [LARGE SCALE GENOMIC DNA]</scope>
    <source>
        <strain evidence="6">DSM 25227</strain>
    </source>
</reference>
<name>A0A2Y9C7I6_9RHOB</name>
<keyword evidence="7" id="KW-1185">Reference proteome</keyword>
<dbReference type="Proteomes" id="UP000251571">
    <property type="component" value="Unassembled WGS sequence"/>
</dbReference>
<evidence type="ECO:0000259" key="4">
    <source>
        <dbReference type="Pfam" id="PF04355"/>
    </source>
</evidence>
<dbReference type="Gene3D" id="3.30.1450.10">
    <property type="match status" value="1"/>
</dbReference>
<evidence type="ECO:0000313" key="7">
    <source>
        <dbReference type="Proteomes" id="UP000245839"/>
    </source>
</evidence>
<dbReference type="EMBL" id="UETC01000004">
    <property type="protein sequence ID" value="SSA45723.1"/>
    <property type="molecule type" value="Genomic_DNA"/>
</dbReference>
<feature type="chain" id="PRO_5044071955" evidence="3">
    <location>
        <begin position="20"/>
        <end position="149"/>
    </location>
</feature>
<keyword evidence="6" id="KW-0449">Lipoprotein</keyword>
<dbReference type="InterPro" id="IPR007450">
    <property type="entry name" value="BamE_dom"/>
</dbReference>
<dbReference type="Pfam" id="PF04355">
    <property type="entry name" value="BamE"/>
    <property type="match status" value="1"/>
</dbReference>
<accession>A0A2Y9C7I6</accession>
<feature type="domain" description="Outer membrane protein assembly factor BamE" evidence="4">
    <location>
        <begin position="26"/>
        <end position="101"/>
    </location>
</feature>
<evidence type="ECO:0000313" key="8">
    <source>
        <dbReference type="Proteomes" id="UP000251571"/>
    </source>
</evidence>
<dbReference type="OrthoDB" id="7203955at2"/>
<keyword evidence="1 3" id="KW-0732">Signal</keyword>
<reference evidence="8" key="2">
    <citation type="submission" date="2016-10" db="EMBL/GenBank/DDBJ databases">
        <authorList>
            <person name="Varghese N."/>
            <person name="Submissions S."/>
        </authorList>
    </citation>
    <scope>NUCLEOTIDE SEQUENCE [LARGE SCALE GENOMIC DNA]</scope>
    <source>
        <strain evidence="8">DSM 25227</strain>
    </source>
</reference>
<gene>
    <name evidence="5" type="ORF">BCF38_10427</name>
    <name evidence="6" type="ORF">SAMN05421539_10427</name>
</gene>
<sequence length="149" mass="16293">MIGRLSLAAVCAGGLTACAATFQNHGYVPDEAMLQEVIVGVDTRDSVESLVGRPSTAGVLSEDNWYFVRSRVRSFAWRAPETIERELVAISFGEDGTVENIERFGLEDGRVVTLSRRITDTSIRDFGLIQQLLRNFGRVDIGETLAAGN</sequence>
<dbReference type="AlphaFoldDB" id="A0A2Y9C7I6"/>
<dbReference type="RefSeq" id="WP_109564222.1">
    <property type="nucleotide sequence ID" value="NZ_QGDJ01000004.1"/>
</dbReference>
<dbReference type="InterPro" id="IPR037873">
    <property type="entry name" value="BamE-like"/>
</dbReference>
<dbReference type="PROSITE" id="PS51257">
    <property type="entry name" value="PROKAR_LIPOPROTEIN"/>
    <property type="match status" value="1"/>
</dbReference>
<evidence type="ECO:0000256" key="3">
    <source>
        <dbReference type="SAM" id="SignalP"/>
    </source>
</evidence>
<proteinExistence type="predicted"/>
<evidence type="ECO:0000313" key="5">
    <source>
        <dbReference type="EMBL" id="PWJ19098.1"/>
    </source>
</evidence>
<dbReference type="Proteomes" id="UP000245839">
    <property type="component" value="Unassembled WGS sequence"/>
</dbReference>
<dbReference type="EMBL" id="QGDJ01000004">
    <property type="protein sequence ID" value="PWJ19098.1"/>
    <property type="molecule type" value="Genomic_DNA"/>
</dbReference>
<evidence type="ECO:0000313" key="6">
    <source>
        <dbReference type="EMBL" id="SSA45723.1"/>
    </source>
</evidence>
<dbReference type="GO" id="GO:0019867">
    <property type="term" value="C:outer membrane"/>
    <property type="evidence" value="ECO:0007669"/>
    <property type="project" value="InterPro"/>
</dbReference>
<organism evidence="6 8">
    <name type="scientific">Jannaschia seohaensis</name>
    <dbReference type="NCBI Taxonomy" id="475081"/>
    <lineage>
        <taxon>Bacteria</taxon>
        <taxon>Pseudomonadati</taxon>
        <taxon>Pseudomonadota</taxon>
        <taxon>Alphaproteobacteria</taxon>
        <taxon>Rhodobacterales</taxon>
        <taxon>Roseobacteraceae</taxon>
        <taxon>Jannaschia</taxon>
    </lineage>
</organism>
<keyword evidence="2" id="KW-0472">Membrane</keyword>
<evidence type="ECO:0000256" key="1">
    <source>
        <dbReference type="ARBA" id="ARBA00022729"/>
    </source>
</evidence>
<feature type="signal peptide" evidence="3">
    <location>
        <begin position="1"/>
        <end position="19"/>
    </location>
</feature>